<evidence type="ECO:0000256" key="2">
    <source>
        <dbReference type="ARBA" id="ARBA00022448"/>
    </source>
</evidence>
<dbReference type="GO" id="GO:0005506">
    <property type="term" value="F:iron ion binding"/>
    <property type="evidence" value="ECO:0007669"/>
    <property type="project" value="UniProtKB-UniRule"/>
</dbReference>
<comment type="similarity">
    <text evidence="6">Belongs to the rubredoxin family.</text>
</comment>
<dbReference type="AlphaFoldDB" id="A0A7K3L8V2"/>
<accession>A0A7K3L8V2</accession>
<proteinExistence type="inferred from homology"/>
<comment type="caution">
    <text evidence="8">The sequence shown here is derived from an EMBL/GenBank/DDBJ whole genome shotgun (WGS) entry which is preliminary data.</text>
</comment>
<sequence>MAAYRCPGCDYVYDEALGAPREGFPAGTTWQQIPEDWCCPDCAVREKPDFEREETT</sequence>
<evidence type="ECO:0000256" key="6">
    <source>
        <dbReference type="RuleBase" id="RU003820"/>
    </source>
</evidence>
<dbReference type="Gene3D" id="2.20.28.10">
    <property type="match status" value="1"/>
</dbReference>
<dbReference type="PROSITE" id="PS50903">
    <property type="entry name" value="RUBREDOXIN_LIKE"/>
    <property type="match status" value="1"/>
</dbReference>
<dbReference type="InterPro" id="IPR024935">
    <property type="entry name" value="Rubredoxin_dom"/>
</dbReference>
<evidence type="ECO:0000256" key="5">
    <source>
        <dbReference type="ARBA" id="ARBA00023004"/>
    </source>
</evidence>
<keyword evidence="4 6" id="KW-0249">Electron transport</keyword>
<dbReference type="SUPFAM" id="SSF57802">
    <property type="entry name" value="Rubredoxin-like"/>
    <property type="match status" value="1"/>
</dbReference>
<evidence type="ECO:0000256" key="3">
    <source>
        <dbReference type="ARBA" id="ARBA00022723"/>
    </source>
</evidence>
<reference evidence="8 9" key="1">
    <citation type="submission" date="2020-01" db="EMBL/GenBank/DDBJ databases">
        <authorList>
            <person name="Sanchez-Estrada R."/>
            <person name="Gonzalez-Y-Merchand J.A."/>
            <person name="Rivera-Gutierrez S."/>
        </authorList>
    </citation>
    <scope>NUCLEOTIDE SEQUENCE [LARGE SCALE GENOMIC DNA]</scope>
    <source>
        <strain evidence="8 9">CST 7247</strain>
    </source>
</reference>
<dbReference type="RefSeq" id="WP_019739160.1">
    <property type="nucleotide sequence ID" value="NZ_JAACYR010000014.1"/>
</dbReference>
<dbReference type="PRINTS" id="PR00163">
    <property type="entry name" value="RUBREDOXIN"/>
</dbReference>
<dbReference type="InterPro" id="IPR050526">
    <property type="entry name" value="Rubredoxin_ET"/>
</dbReference>
<evidence type="ECO:0000313" key="9">
    <source>
        <dbReference type="Proteomes" id="UP000466523"/>
    </source>
</evidence>
<keyword evidence="5 6" id="KW-0408">Iron</keyword>
<protein>
    <recommendedName>
        <fullName evidence="6">Rubredoxin</fullName>
    </recommendedName>
</protein>
<comment type="function">
    <text evidence="1">Involved in the hydrocarbon hydroxylating system, which transfers electrons from NADH to rubredoxin reductase and then through rubredoxin to alkane 1 monooxygenase.</text>
</comment>
<comment type="cofactor">
    <cofactor evidence="6">
        <name>Fe(3+)</name>
        <dbReference type="ChEBI" id="CHEBI:29034"/>
    </cofactor>
</comment>
<dbReference type="PANTHER" id="PTHR47627:SF1">
    <property type="entry name" value="RUBREDOXIN-1-RELATED"/>
    <property type="match status" value="1"/>
</dbReference>
<feature type="domain" description="Rubredoxin-like" evidence="7">
    <location>
        <begin position="1"/>
        <end position="53"/>
    </location>
</feature>
<evidence type="ECO:0000313" key="8">
    <source>
        <dbReference type="EMBL" id="NDJ88663.1"/>
    </source>
</evidence>
<dbReference type="PROSITE" id="PS00202">
    <property type="entry name" value="RUBREDOXIN"/>
    <property type="match status" value="1"/>
</dbReference>
<keyword evidence="3 6" id="KW-0479">Metal-binding</keyword>
<evidence type="ECO:0000259" key="7">
    <source>
        <dbReference type="PROSITE" id="PS50903"/>
    </source>
</evidence>
<gene>
    <name evidence="8" type="ORF">GWR20_05740</name>
</gene>
<dbReference type="GO" id="GO:0043448">
    <property type="term" value="P:alkane catabolic process"/>
    <property type="evidence" value="ECO:0007669"/>
    <property type="project" value="TreeGrafter"/>
</dbReference>
<dbReference type="PANTHER" id="PTHR47627">
    <property type="entry name" value="RUBREDOXIN"/>
    <property type="match status" value="1"/>
</dbReference>
<organism evidence="8 9">
    <name type="scientific">Mycolicibacter kumamotonensis</name>
    <dbReference type="NCBI Taxonomy" id="354243"/>
    <lineage>
        <taxon>Bacteria</taxon>
        <taxon>Bacillati</taxon>
        <taxon>Actinomycetota</taxon>
        <taxon>Actinomycetes</taxon>
        <taxon>Mycobacteriales</taxon>
        <taxon>Mycobacteriaceae</taxon>
        <taxon>Mycolicibacter</taxon>
    </lineage>
</organism>
<evidence type="ECO:0000256" key="1">
    <source>
        <dbReference type="ARBA" id="ARBA00002792"/>
    </source>
</evidence>
<evidence type="ECO:0000256" key="4">
    <source>
        <dbReference type="ARBA" id="ARBA00022982"/>
    </source>
</evidence>
<dbReference type="InterPro" id="IPR024934">
    <property type="entry name" value="Rubredoxin-like_dom"/>
</dbReference>
<name>A0A7K3L8V2_9MYCO</name>
<dbReference type="EMBL" id="JAACYR010000014">
    <property type="protein sequence ID" value="NDJ88663.1"/>
    <property type="molecule type" value="Genomic_DNA"/>
</dbReference>
<keyword evidence="2" id="KW-0813">Transport</keyword>
<dbReference type="GO" id="GO:0009055">
    <property type="term" value="F:electron transfer activity"/>
    <property type="evidence" value="ECO:0007669"/>
    <property type="project" value="TreeGrafter"/>
</dbReference>
<dbReference type="Pfam" id="PF00301">
    <property type="entry name" value="Rubredoxin"/>
    <property type="match status" value="1"/>
</dbReference>
<dbReference type="CDD" id="cd00730">
    <property type="entry name" value="rubredoxin"/>
    <property type="match status" value="1"/>
</dbReference>
<dbReference type="Proteomes" id="UP000466523">
    <property type="component" value="Unassembled WGS sequence"/>
</dbReference>
<dbReference type="InterPro" id="IPR018527">
    <property type="entry name" value="Rubredoxin_Fe_BS"/>
</dbReference>